<name>A0A0G0U122_9BACT</name>
<feature type="transmembrane region" description="Helical" evidence="2">
    <location>
        <begin position="16"/>
        <end position="35"/>
    </location>
</feature>
<feature type="region of interest" description="Disordered" evidence="1">
    <location>
        <begin position="122"/>
        <end position="141"/>
    </location>
</feature>
<evidence type="ECO:0000256" key="2">
    <source>
        <dbReference type="SAM" id="Phobius"/>
    </source>
</evidence>
<dbReference type="Proteomes" id="UP000034601">
    <property type="component" value="Unassembled WGS sequence"/>
</dbReference>
<evidence type="ECO:0000313" key="3">
    <source>
        <dbReference type="EMBL" id="KKR82803.1"/>
    </source>
</evidence>
<reference evidence="3 4" key="1">
    <citation type="journal article" date="2015" name="Nature">
        <title>rRNA introns, odd ribosomes, and small enigmatic genomes across a large radiation of phyla.</title>
        <authorList>
            <person name="Brown C.T."/>
            <person name="Hug L.A."/>
            <person name="Thomas B.C."/>
            <person name="Sharon I."/>
            <person name="Castelle C.J."/>
            <person name="Singh A."/>
            <person name="Wilkins M.J."/>
            <person name="Williams K.H."/>
            <person name="Banfield J.F."/>
        </authorList>
    </citation>
    <scope>NUCLEOTIDE SEQUENCE [LARGE SCALE GENOMIC DNA]</scope>
</reference>
<sequence>MNNVKEITRIIKTEPLSVLIFLSLIFIPYIISQWFKLFPKSWELFISIIVIILWIFALTRLRKEIQVWRRKTILVNYLKKEKRHSIHHLSKEWAAKKEFTEKNIEQLLLEFPDELKRVKMGKNKGPGVGLVSNAKEEQNNQ</sequence>
<dbReference type="AlphaFoldDB" id="A0A0G0U122"/>
<keyword evidence="2" id="KW-0472">Membrane</keyword>
<proteinExistence type="predicted"/>
<evidence type="ECO:0000313" key="4">
    <source>
        <dbReference type="Proteomes" id="UP000034601"/>
    </source>
</evidence>
<comment type="caution">
    <text evidence="3">The sequence shown here is derived from an EMBL/GenBank/DDBJ whole genome shotgun (WGS) entry which is preliminary data.</text>
</comment>
<dbReference type="EMBL" id="LCAB01000009">
    <property type="protein sequence ID" value="KKR82803.1"/>
    <property type="molecule type" value="Genomic_DNA"/>
</dbReference>
<gene>
    <name evidence="3" type="ORF">UU29_C0009G0074</name>
</gene>
<protein>
    <submittedName>
        <fullName evidence="3">Uncharacterized protein</fullName>
    </submittedName>
</protein>
<keyword evidence="2" id="KW-1133">Transmembrane helix</keyword>
<keyword evidence="2" id="KW-0812">Transmembrane</keyword>
<organism evidence="3 4">
    <name type="scientific">Candidatus Daviesbacteria bacterium GW2011_GWA2_40_9</name>
    <dbReference type="NCBI Taxonomy" id="1618424"/>
    <lineage>
        <taxon>Bacteria</taxon>
        <taxon>Candidatus Daviesiibacteriota</taxon>
    </lineage>
</organism>
<feature type="transmembrane region" description="Helical" evidence="2">
    <location>
        <begin position="41"/>
        <end position="61"/>
    </location>
</feature>
<accession>A0A0G0U122</accession>
<evidence type="ECO:0000256" key="1">
    <source>
        <dbReference type="SAM" id="MobiDB-lite"/>
    </source>
</evidence>